<dbReference type="eggNOG" id="KOG1347">
    <property type="taxonomic scope" value="Eukaryota"/>
</dbReference>
<evidence type="ECO:0000256" key="1">
    <source>
        <dbReference type="ARBA" id="ARBA00004141"/>
    </source>
</evidence>
<keyword evidence="5 6" id="KW-0472">Membrane</keyword>
<evidence type="ECO:0000256" key="3">
    <source>
        <dbReference type="ARBA" id="ARBA00022692"/>
    </source>
</evidence>
<comment type="subcellular location">
    <subcellularLocation>
        <location evidence="1">Membrane</location>
        <topology evidence="1">Multi-pass membrane protein</topology>
    </subcellularLocation>
</comment>
<feature type="transmembrane region" description="Helical" evidence="6">
    <location>
        <begin position="158"/>
        <end position="181"/>
    </location>
</feature>
<dbReference type="EMBL" id="JH767134">
    <property type="protein sequence ID" value="EQC41199.1"/>
    <property type="molecule type" value="Genomic_DNA"/>
</dbReference>
<proteinExistence type="inferred from homology"/>
<dbReference type="OrthoDB" id="2126698at2759"/>
<comment type="similarity">
    <text evidence="2">Belongs to the multi antimicrobial extrusion (MATE) (TC 2.A.66.1) family.</text>
</comment>
<evidence type="ECO:0000256" key="2">
    <source>
        <dbReference type="ARBA" id="ARBA00010199"/>
    </source>
</evidence>
<name>T0QSQ3_SAPDV</name>
<dbReference type="VEuPathDB" id="FungiDB:SDRG_01175"/>
<accession>T0QSQ3</accession>
<dbReference type="OMA" id="GAGQHDM"/>
<reference evidence="7 8" key="1">
    <citation type="submission" date="2012-04" db="EMBL/GenBank/DDBJ databases">
        <title>The Genome Sequence of Saprolegnia declina VS20.</title>
        <authorList>
            <consortium name="The Broad Institute Genome Sequencing Platform"/>
            <person name="Russ C."/>
            <person name="Nusbaum C."/>
            <person name="Tyler B."/>
            <person name="van West P."/>
            <person name="Dieguez-Uribeondo J."/>
            <person name="de Bruijn I."/>
            <person name="Tripathy S."/>
            <person name="Jiang R."/>
            <person name="Young S.K."/>
            <person name="Zeng Q."/>
            <person name="Gargeya S."/>
            <person name="Fitzgerald M."/>
            <person name="Haas B."/>
            <person name="Abouelleil A."/>
            <person name="Alvarado L."/>
            <person name="Arachchi H.M."/>
            <person name="Berlin A."/>
            <person name="Chapman S.B."/>
            <person name="Goldberg J."/>
            <person name="Griggs A."/>
            <person name="Gujja S."/>
            <person name="Hansen M."/>
            <person name="Howarth C."/>
            <person name="Imamovic A."/>
            <person name="Larimer J."/>
            <person name="McCowen C."/>
            <person name="Montmayeur A."/>
            <person name="Murphy C."/>
            <person name="Neiman D."/>
            <person name="Pearson M."/>
            <person name="Priest M."/>
            <person name="Roberts A."/>
            <person name="Saif S."/>
            <person name="Shea T."/>
            <person name="Sisk P."/>
            <person name="Sykes S."/>
            <person name="Wortman J."/>
            <person name="Nusbaum C."/>
            <person name="Birren B."/>
        </authorList>
    </citation>
    <scope>NUCLEOTIDE SEQUENCE [LARGE SCALE GENOMIC DNA]</scope>
    <source>
        <strain evidence="7 8">VS20</strain>
    </source>
</reference>
<feature type="transmembrane region" description="Helical" evidence="6">
    <location>
        <begin position="385"/>
        <end position="407"/>
    </location>
</feature>
<dbReference type="GO" id="GO:0042910">
    <property type="term" value="F:xenobiotic transmembrane transporter activity"/>
    <property type="evidence" value="ECO:0007669"/>
    <property type="project" value="InterPro"/>
</dbReference>
<feature type="transmembrane region" description="Helical" evidence="6">
    <location>
        <begin position="427"/>
        <end position="444"/>
    </location>
</feature>
<dbReference type="RefSeq" id="XP_008604913.1">
    <property type="nucleotide sequence ID" value="XM_008606691.1"/>
</dbReference>
<keyword evidence="8" id="KW-1185">Reference proteome</keyword>
<feature type="transmembrane region" description="Helical" evidence="6">
    <location>
        <begin position="450"/>
        <end position="470"/>
    </location>
</feature>
<evidence type="ECO:0000313" key="8">
    <source>
        <dbReference type="Proteomes" id="UP000030762"/>
    </source>
</evidence>
<feature type="transmembrane region" description="Helical" evidence="6">
    <location>
        <begin position="80"/>
        <end position="101"/>
    </location>
</feature>
<dbReference type="AlphaFoldDB" id="T0QSQ3"/>
<feature type="transmembrane region" description="Helical" evidence="6">
    <location>
        <begin position="122"/>
        <end position="146"/>
    </location>
</feature>
<protein>
    <recommendedName>
        <fullName evidence="9">MATE family multidrug resistance protein</fullName>
    </recommendedName>
</protein>
<sequence length="488" mass="54174">MAGHQAVVRKEEKLPLVKDHSDHTLCLHAKEETLPDAREEWWHLVTLAGPVIFTLLMEYIPSSTNIVLVGQMQSELTKEYVDAAAISGMYLTITSLSAGLGMSTAMDTLCNQAAGAGHTYKFGIYLQSALLGLSIVFVPVFLLNWFCGDILVLLGQDASISHMAGVFTRWTIPGLPFLFVYEILKKMIQAHDIVMPMLVMTFLSNVIHVGLGYYFVHHTSLGFYGASMARTVAYVALLLMMVPYFAINPLYREWELRWSYADARAHLWQFFKFGLPGLFMLVFEYGAFEILTLLSGLMPNAVVTIGVNSIMTNTIALIYMIYFGIATSANIRVGNMLGGNKPHHAELIMKMAYSLCLCCTLLTGALIFFSRSILPQVFINDPEVIARATTALVFVIPLHMSDAMNAVSQGVLQSMGQQHIATITNGCAYYMVGIPTACVLGFYLDWSIEGLWAGFTFGSLAACTVYYFVLRRVDWSKMAHDAVLRTEE</sequence>
<dbReference type="Proteomes" id="UP000030762">
    <property type="component" value="Unassembled WGS sequence"/>
</dbReference>
<keyword evidence="3 6" id="KW-0812">Transmembrane</keyword>
<keyword evidence="4 6" id="KW-1133">Transmembrane helix</keyword>
<dbReference type="InterPro" id="IPR045069">
    <property type="entry name" value="MATE_euk"/>
</dbReference>
<dbReference type="PANTHER" id="PTHR11206">
    <property type="entry name" value="MULTIDRUG RESISTANCE PROTEIN"/>
    <property type="match status" value="1"/>
</dbReference>
<gene>
    <name evidence="7" type="ORF">SDRG_01175</name>
</gene>
<organism evidence="7 8">
    <name type="scientific">Saprolegnia diclina (strain VS20)</name>
    <dbReference type="NCBI Taxonomy" id="1156394"/>
    <lineage>
        <taxon>Eukaryota</taxon>
        <taxon>Sar</taxon>
        <taxon>Stramenopiles</taxon>
        <taxon>Oomycota</taxon>
        <taxon>Saprolegniomycetes</taxon>
        <taxon>Saprolegniales</taxon>
        <taxon>Saprolegniaceae</taxon>
        <taxon>Saprolegnia</taxon>
    </lineage>
</organism>
<dbReference type="Pfam" id="PF01554">
    <property type="entry name" value="MatE"/>
    <property type="match status" value="2"/>
</dbReference>
<dbReference type="GO" id="GO:1990961">
    <property type="term" value="P:xenobiotic detoxification by transmembrane export across the plasma membrane"/>
    <property type="evidence" value="ECO:0007669"/>
    <property type="project" value="InterPro"/>
</dbReference>
<feature type="transmembrane region" description="Helical" evidence="6">
    <location>
        <begin position="193"/>
        <end position="216"/>
    </location>
</feature>
<feature type="transmembrane region" description="Helical" evidence="6">
    <location>
        <begin position="273"/>
        <end position="298"/>
    </location>
</feature>
<dbReference type="GO" id="GO:0015297">
    <property type="term" value="F:antiporter activity"/>
    <property type="evidence" value="ECO:0007669"/>
    <property type="project" value="InterPro"/>
</dbReference>
<feature type="transmembrane region" description="Helical" evidence="6">
    <location>
        <begin position="310"/>
        <end position="331"/>
    </location>
</feature>
<dbReference type="GeneID" id="19941902"/>
<dbReference type="InParanoid" id="T0QSQ3"/>
<dbReference type="GO" id="GO:0016020">
    <property type="term" value="C:membrane"/>
    <property type="evidence" value="ECO:0007669"/>
    <property type="project" value="UniProtKB-SubCell"/>
</dbReference>
<evidence type="ECO:0000256" key="5">
    <source>
        <dbReference type="ARBA" id="ARBA00023136"/>
    </source>
</evidence>
<evidence type="ECO:0000256" key="6">
    <source>
        <dbReference type="SAM" id="Phobius"/>
    </source>
</evidence>
<dbReference type="NCBIfam" id="TIGR00797">
    <property type="entry name" value="matE"/>
    <property type="match status" value="1"/>
</dbReference>
<dbReference type="STRING" id="1156394.T0QSQ3"/>
<dbReference type="CDD" id="cd13132">
    <property type="entry name" value="MATE_eukaryotic"/>
    <property type="match status" value="1"/>
</dbReference>
<feature type="transmembrane region" description="Helical" evidence="6">
    <location>
        <begin position="352"/>
        <end position="373"/>
    </location>
</feature>
<evidence type="ECO:0000256" key="4">
    <source>
        <dbReference type="ARBA" id="ARBA00022989"/>
    </source>
</evidence>
<feature type="transmembrane region" description="Helical" evidence="6">
    <location>
        <begin position="41"/>
        <end position="60"/>
    </location>
</feature>
<evidence type="ECO:0008006" key="9">
    <source>
        <dbReference type="Google" id="ProtNLM"/>
    </source>
</evidence>
<dbReference type="InterPro" id="IPR002528">
    <property type="entry name" value="MATE_fam"/>
</dbReference>
<feature type="transmembrane region" description="Helical" evidence="6">
    <location>
        <begin position="228"/>
        <end position="247"/>
    </location>
</feature>
<evidence type="ECO:0000313" key="7">
    <source>
        <dbReference type="EMBL" id="EQC41199.1"/>
    </source>
</evidence>